<comment type="caution">
    <text evidence="2">The sequence shown here is derived from an EMBL/GenBank/DDBJ whole genome shotgun (WGS) entry which is preliminary data.</text>
</comment>
<dbReference type="Proteomes" id="UP000289738">
    <property type="component" value="Chromosome B02"/>
</dbReference>
<feature type="region of interest" description="Disordered" evidence="1">
    <location>
        <begin position="175"/>
        <end position="205"/>
    </location>
</feature>
<evidence type="ECO:0000313" key="3">
    <source>
        <dbReference type="Proteomes" id="UP000289738"/>
    </source>
</evidence>
<reference evidence="2 3" key="1">
    <citation type="submission" date="2019-01" db="EMBL/GenBank/DDBJ databases">
        <title>Sequencing of cultivated peanut Arachis hypogaea provides insights into genome evolution and oil improvement.</title>
        <authorList>
            <person name="Chen X."/>
        </authorList>
    </citation>
    <scope>NUCLEOTIDE SEQUENCE [LARGE SCALE GENOMIC DNA]</scope>
    <source>
        <strain evidence="3">cv. Fuhuasheng</strain>
        <tissue evidence="2">Leaves</tissue>
    </source>
</reference>
<feature type="region of interest" description="Disordered" evidence="1">
    <location>
        <begin position="35"/>
        <end position="109"/>
    </location>
</feature>
<evidence type="ECO:0000313" key="2">
    <source>
        <dbReference type="EMBL" id="RYR25304.1"/>
    </source>
</evidence>
<dbReference type="AlphaFoldDB" id="A0A445AFY0"/>
<keyword evidence="3" id="KW-1185">Reference proteome</keyword>
<name>A0A445AFY0_ARAHY</name>
<sequence length="386" mass="45289">MGYYSHSMSDSYYCEWRNYPNCGWQSQNQRNFSAPCSNYQEPPSPYSYREPLSPYSSQEPPPLYPYQEPSSFYPYQEPLSPYSYQEPSSFYSYQESSSPSYSYQEPPSPYSYQVPSDLELLMKEFIHDIKTSVKNVEKHVQSIIKSQEEEQANSFPRDIIQDPIEESEKINQRSLYSNELENCPPSHMEEEEDAKIKEEDAQTKEVVRDENNYENLYSNEVETGIERYTLTITQHPNFEIKEVKETKESTEKGIVTKKPKKISMKKRRSEKNNPTSTPTSKGLITSILDCIMGLEHKFWKEQPPLYYNEPNPPHYAYPNQGYDGSHLDYAPPPPYTYVPYPKHNPQSPYFQIPHQYQQPHSYIPPLNTCQHESPPTYTTFLPNYES</sequence>
<feature type="compositionally biased region" description="Basic residues" evidence="1">
    <location>
        <begin position="255"/>
        <end position="269"/>
    </location>
</feature>
<feature type="region of interest" description="Disordered" evidence="1">
    <location>
        <begin position="250"/>
        <end position="280"/>
    </location>
</feature>
<feature type="compositionally biased region" description="Basic and acidic residues" evidence="1">
    <location>
        <begin position="194"/>
        <end position="205"/>
    </location>
</feature>
<gene>
    <name evidence="2" type="ORF">Ahy_B02g058994</name>
</gene>
<dbReference type="EMBL" id="SDMP01000012">
    <property type="protein sequence ID" value="RYR25304.1"/>
    <property type="molecule type" value="Genomic_DNA"/>
</dbReference>
<organism evidence="2 3">
    <name type="scientific">Arachis hypogaea</name>
    <name type="common">Peanut</name>
    <dbReference type="NCBI Taxonomy" id="3818"/>
    <lineage>
        <taxon>Eukaryota</taxon>
        <taxon>Viridiplantae</taxon>
        <taxon>Streptophyta</taxon>
        <taxon>Embryophyta</taxon>
        <taxon>Tracheophyta</taxon>
        <taxon>Spermatophyta</taxon>
        <taxon>Magnoliopsida</taxon>
        <taxon>eudicotyledons</taxon>
        <taxon>Gunneridae</taxon>
        <taxon>Pentapetalae</taxon>
        <taxon>rosids</taxon>
        <taxon>fabids</taxon>
        <taxon>Fabales</taxon>
        <taxon>Fabaceae</taxon>
        <taxon>Papilionoideae</taxon>
        <taxon>50 kb inversion clade</taxon>
        <taxon>dalbergioids sensu lato</taxon>
        <taxon>Dalbergieae</taxon>
        <taxon>Pterocarpus clade</taxon>
        <taxon>Arachis</taxon>
    </lineage>
</organism>
<accession>A0A445AFY0</accession>
<protein>
    <submittedName>
        <fullName evidence="2">Uncharacterized protein</fullName>
    </submittedName>
</protein>
<evidence type="ECO:0000256" key="1">
    <source>
        <dbReference type="SAM" id="MobiDB-lite"/>
    </source>
</evidence>
<feature type="compositionally biased region" description="Low complexity" evidence="1">
    <location>
        <begin position="80"/>
        <end position="109"/>
    </location>
</feature>
<proteinExistence type="predicted"/>